<organism evidence="1 2">
    <name type="scientific">Deinococcus maricopensis (strain DSM 21211 / LMG 22137 / NRRL B-23946 / LB-34)</name>
    <dbReference type="NCBI Taxonomy" id="709986"/>
    <lineage>
        <taxon>Bacteria</taxon>
        <taxon>Thermotogati</taxon>
        <taxon>Deinococcota</taxon>
        <taxon>Deinococci</taxon>
        <taxon>Deinococcales</taxon>
        <taxon>Deinococcaceae</taxon>
        <taxon>Deinococcus</taxon>
    </lineage>
</organism>
<dbReference type="HOGENOM" id="CLU_2192704_0_0_0"/>
<dbReference type="AlphaFoldDB" id="E8U5F2"/>
<protein>
    <submittedName>
        <fullName evidence="1">Uncharacterized protein</fullName>
    </submittedName>
</protein>
<dbReference type="KEGG" id="dmr:Deima_0634"/>
<dbReference type="EMBL" id="CP002454">
    <property type="protein sequence ID" value="ADV66291.1"/>
    <property type="molecule type" value="Genomic_DNA"/>
</dbReference>
<name>E8U5F2_DEIML</name>
<proteinExistence type="predicted"/>
<keyword evidence="2" id="KW-1185">Reference proteome</keyword>
<reference evidence="2" key="2">
    <citation type="submission" date="2011-01" db="EMBL/GenBank/DDBJ databases">
        <title>The complete genome of Deinococcus maricopensis DSM 21211.</title>
        <authorList>
            <consortium name="US DOE Joint Genome Institute (JGI-PGF)"/>
            <person name="Lucas S."/>
            <person name="Copeland A."/>
            <person name="Lapidus A."/>
            <person name="Goodwin L."/>
            <person name="Pitluck S."/>
            <person name="Kyrpides N."/>
            <person name="Mavromatis K."/>
            <person name="Pagani I."/>
            <person name="Ivanova N."/>
            <person name="Ovchinnikova G."/>
            <person name="Zeytun A."/>
            <person name="Detter J.C."/>
            <person name="Han C."/>
            <person name="Land M."/>
            <person name="Hauser L."/>
            <person name="Markowitz V."/>
            <person name="Cheng J.-F."/>
            <person name="Hugenholtz P."/>
            <person name="Woyke T."/>
            <person name="Wu D."/>
            <person name="Pukall R."/>
            <person name="Gehrich-Schroeter G."/>
            <person name="Brambilla E."/>
            <person name="Klenk H.-P."/>
            <person name="Eisen J.A."/>
        </authorList>
    </citation>
    <scope>NUCLEOTIDE SEQUENCE [LARGE SCALE GENOMIC DNA]</scope>
    <source>
        <strain evidence="2">DSM 21211 / LMG 22137 / NRRL B-23946 / LB-34</strain>
    </source>
</reference>
<reference evidence="1 2" key="1">
    <citation type="journal article" date="2011" name="Stand. Genomic Sci.">
        <title>Complete genome sequence of Deinococcus maricopensis type strain (LB-34).</title>
        <authorList>
            <person name="Pukall R."/>
            <person name="Zeytun A."/>
            <person name="Lucas S."/>
            <person name="Lapidus A."/>
            <person name="Hammon N."/>
            <person name="Deshpande S."/>
            <person name="Nolan M."/>
            <person name="Cheng J.F."/>
            <person name="Pitluck S."/>
            <person name="Liolios K."/>
            <person name="Pagani I."/>
            <person name="Mikhailova N."/>
            <person name="Ivanova N."/>
            <person name="Mavromatis K."/>
            <person name="Pati A."/>
            <person name="Tapia R."/>
            <person name="Han C."/>
            <person name="Goodwin L."/>
            <person name="Chen A."/>
            <person name="Palaniappan K."/>
            <person name="Land M."/>
            <person name="Hauser L."/>
            <person name="Chang Y.J."/>
            <person name="Jeffries C.D."/>
            <person name="Brambilla E.M."/>
            <person name="Rohde M."/>
            <person name="Goker M."/>
            <person name="Detter J.C."/>
            <person name="Woyke T."/>
            <person name="Bristow J."/>
            <person name="Eisen J.A."/>
            <person name="Markowitz V."/>
            <person name="Hugenholtz P."/>
            <person name="Kyrpides N.C."/>
            <person name="Klenk H.P."/>
        </authorList>
    </citation>
    <scope>NUCLEOTIDE SEQUENCE [LARGE SCALE GENOMIC DNA]</scope>
    <source>
        <strain evidence="2">DSM 21211 / LMG 22137 / NRRL B-23946 / LB-34</strain>
    </source>
</reference>
<dbReference type="Proteomes" id="UP000008635">
    <property type="component" value="Chromosome"/>
</dbReference>
<dbReference type="STRING" id="709986.Deima_0634"/>
<evidence type="ECO:0000313" key="1">
    <source>
        <dbReference type="EMBL" id="ADV66291.1"/>
    </source>
</evidence>
<evidence type="ECO:0000313" key="2">
    <source>
        <dbReference type="Proteomes" id="UP000008635"/>
    </source>
</evidence>
<accession>E8U5F2</accession>
<dbReference type="RefSeq" id="WP_013555796.1">
    <property type="nucleotide sequence ID" value="NC_014958.1"/>
</dbReference>
<sequence>MRFITVTELLDHPPGTLYQELDPATRTLGAPRILGHVEGGDFLNAPLLPEAGSPHVHWPNTAILEHIYYHEERPVLVWDDADRQRLLRLLGDPASLLREPPTPVAPLP</sequence>
<gene>
    <name evidence="1" type="ordered locus">Deima_0634</name>
</gene>